<dbReference type="GO" id="GO:0010181">
    <property type="term" value="F:FMN binding"/>
    <property type="evidence" value="ECO:0007669"/>
    <property type="project" value="InterPro"/>
</dbReference>
<evidence type="ECO:0000313" key="4">
    <source>
        <dbReference type="Proteomes" id="UP000253034"/>
    </source>
</evidence>
<protein>
    <submittedName>
        <fullName evidence="3">Flavorubredoxin</fullName>
    </submittedName>
</protein>
<dbReference type="OrthoDB" id="9807946at2"/>
<dbReference type="InterPro" id="IPR036866">
    <property type="entry name" value="RibonucZ/Hydroxyglut_hydro"/>
</dbReference>
<comment type="similarity">
    <text evidence="1">In the N-terminal section; belongs to the zinc metallo-hydrolase group 3 family.</text>
</comment>
<organism evidence="3 4">
    <name type="scientific">Anaerobacterium chartisolvens</name>
    <dbReference type="NCBI Taxonomy" id="1297424"/>
    <lineage>
        <taxon>Bacteria</taxon>
        <taxon>Bacillati</taxon>
        <taxon>Bacillota</taxon>
        <taxon>Clostridia</taxon>
        <taxon>Eubacteriales</taxon>
        <taxon>Oscillospiraceae</taxon>
        <taxon>Anaerobacterium</taxon>
    </lineage>
</organism>
<dbReference type="InterPro" id="IPR045761">
    <property type="entry name" value="ODP_dom"/>
</dbReference>
<dbReference type="PIRSF" id="PIRSF005243">
    <property type="entry name" value="ROO"/>
    <property type="match status" value="1"/>
</dbReference>
<dbReference type="Gene3D" id="3.60.15.10">
    <property type="entry name" value="Ribonuclease Z/Hydroxyacylglutathione hydrolase-like"/>
    <property type="match status" value="1"/>
</dbReference>
<feature type="domain" description="Flavodoxin-like" evidence="2">
    <location>
        <begin position="251"/>
        <end position="389"/>
    </location>
</feature>
<dbReference type="Pfam" id="PF19583">
    <property type="entry name" value="ODP"/>
    <property type="match status" value="1"/>
</dbReference>
<dbReference type="PROSITE" id="PS50902">
    <property type="entry name" value="FLAVODOXIN_LIKE"/>
    <property type="match status" value="1"/>
</dbReference>
<dbReference type="InterPro" id="IPR029039">
    <property type="entry name" value="Flavoprotein-like_sf"/>
</dbReference>
<dbReference type="InterPro" id="IPR016440">
    <property type="entry name" value="Rubredoxin-O_OxRdtase"/>
</dbReference>
<dbReference type="GO" id="GO:0009055">
    <property type="term" value="F:electron transfer activity"/>
    <property type="evidence" value="ECO:0007669"/>
    <property type="project" value="InterPro"/>
</dbReference>
<dbReference type="SMART" id="SM00849">
    <property type="entry name" value="Lactamase_B"/>
    <property type="match status" value="1"/>
</dbReference>
<dbReference type="SUPFAM" id="SSF52218">
    <property type="entry name" value="Flavoproteins"/>
    <property type="match status" value="1"/>
</dbReference>
<dbReference type="PANTHER" id="PTHR43717:SF1">
    <property type="entry name" value="ANAEROBIC NITRIC OXIDE REDUCTASE FLAVORUBREDOXIN"/>
    <property type="match status" value="1"/>
</dbReference>
<keyword evidence="4" id="KW-1185">Reference proteome</keyword>
<dbReference type="RefSeq" id="WP_114295783.1">
    <property type="nucleotide sequence ID" value="NZ_QPJT01000001.1"/>
</dbReference>
<dbReference type="EMBL" id="QPJT01000001">
    <property type="protein sequence ID" value="RCX20822.1"/>
    <property type="molecule type" value="Genomic_DNA"/>
</dbReference>
<proteinExistence type="inferred from homology"/>
<comment type="caution">
    <text evidence="3">The sequence shown here is derived from an EMBL/GenBank/DDBJ whole genome shotgun (WGS) entry which is preliminary data.</text>
</comment>
<dbReference type="Gene3D" id="3.40.50.360">
    <property type="match status" value="1"/>
</dbReference>
<dbReference type="InterPro" id="IPR008254">
    <property type="entry name" value="Flavodoxin/NO_synth"/>
</dbReference>
<dbReference type="GO" id="GO:0016651">
    <property type="term" value="F:oxidoreductase activity, acting on NAD(P)H"/>
    <property type="evidence" value="ECO:0007669"/>
    <property type="project" value="UniProtKB-ARBA"/>
</dbReference>
<dbReference type="AlphaFoldDB" id="A0A369BGY9"/>
<name>A0A369BGY9_9FIRM</name>
<dbReference type="GO" id="GO:0046872">
    <property type="term" value="F:metal ion binding"/>
    <property type="evidence" value="ECO:0007669"/>
    <property type="project" value="InterPro"/>
</dbReference>
<dbReference type="SUPFAM" id="SSF56281">
    <property type="entry name" value="Metallo-hydrolase/oxidoreductase"/>
    <property type="match status" value="1"/>
</dbReference>
<dbReference type="PANTHER" id="PTHR43717">
    <property type="entry name" value="ANAEROBIC NITRIC OXIDE REDUCTASE FLAVORUBREDOXIN"/>
    <property type="match status" value="1"/>
</dbReference>
<dbReference type="Proteomes" id="UP000253034">
    <property type="component" value="Unassembled WGS sequence"/>
</dbReference>
<dbReference type="InterPro" id="IPR001279">
    <property type="entry name" value="Metallo-B-lactamas"/>
</dbReference>
<dbReference type="CDD" id="cd07709">
    <property type="entry name" value="flavodiiron_proteins_MBL-fold"/>
    <property type="match status" value="1"/>
</dbReference>
<dbReference type="Pfam" id="PF00258">
    <property type="entry name" value="Flavodoxin_1"/>
    <property type="match status" value="1"/>
</dbReference>
<evidence type="ECO:0000259" key="2">
    <source>
        <dbReference type="PROSITE" id="PS50902"/>
    </source>
</evidence>
<evidence type="ECO:0000313" key="3">
    <source>
        <dbReference type="EMBL" id="RCX20822.1"/>
    </source>
</evidence>
<gene>
    <name evidence="3" type="ORF">DFR58_10124</name>
</gene>
<reference evidence="3 4" key="1">
    <citation type="submission" date="2018-07" db="EMBL/GenBank/DDBJ databases">
        <title>Genomic Encyclopedia of Type Strains, Phase IV (KMG-IV): sequencing the most valuable type-strain genomes for metagenomic binning, comparative biology and taxonomic classification.</title>
        <authorList>
            <person name="Goeker M."/>
        </authorList>
    </citation>
    <scope>NUCLEOTIDE SEQUENCE [LARGE SCALE GENOMIC DNA]</scope>
    <source>
        <strain evidence="3 4">DSM 27016</strain>
    </source>
</reference>
<evidence type="ECO:0000256" key="1">
    <source>
        <dbReference type="ARBA" id="ARBA00007121"/>
    </source>
</evidence>
<sequence>MLEIKKNVYWVGIKDWELRRFHGHELSTHRGSSYNSYLIKDDKTVLVDTVWNPYKEEFVENLQKHTPLDKIDAIVINHIEPDHGGSLGYLMERIPDVPIYCTKNGAEIIKKHFHKAWNFNIVKTGDSLRLGEYELVFVEMQMLHWPDSMLTYVKGAALALSNDAFGQHYSAASMFNDEIDCCELYQEALKYYANILTPFSALAKKKIEQIKAMELPIEMIAPSHGVIWRDNPLQIIEKYYEWSKDYNEGAVVIIYDTMYDATKAMAEAIGEGLLQSGIKFKLYHAATSDRSDLITEIFKAKGVIVGSCTVNNIVLRAIASLLDDIKGLKFKNKVGAGFGSYGWSGEAPKIIAAKLEEAGLKVVQPPLAFRYTPTEEELAQCVEFGRSFAESIK</sequence>
<accession>A0A369BGY9</accession>